<sequence>MEILLKKRIGLTLTLITLFFISNCGGGKQGDMSSLLLLLTPNKAVANTGVSEADGLTYGSSPVETSSESVSENQGVSDLILLNPKLVAWIDIQDHSQCFTYFTVTVKNQGNGTFNPYSTISASVQSITNVKNGVQVGHAFRNLRPGETQDLAFIAKYSIEDIDDPNGDFKISAEFIGVTDGSPTNSDQAVASASNCKASDSSSQPQQPAPEKKADLIASISRTATEILPGEDISQKFPVWVSNQGIASANGSSPSNAGYMVDLILSSDTNVPEGYAVYSPNYKEDVLLAGGRISNTPNVEPGQQVRVSEGSNFVPKDVPAGNYFLCARVDVGSVVSEIDEKNNTVCIPVVVPSKNKPDLIIPRASIYPSGRKCRAGVPMMYITAEVKNIGTVASPKKLDVGLINALDTKGEIWGPGNGIGGNGIGLDSIQPGETVTVTFPIYFNMKDLSYNGGKHTYDLRVNRGNWIQESDVKNNGYKKILEITLPEDVCM</sequence>
<dbReference type="EMBL" id="QHCR01000003">
    <property type="protein sequence ID" value="RHX80559.1"/>
    <property type="molecule type" value="Genomic_DNA"/>
</dbReference>
<dbReference type="Proteomes" id="UP000285569">
    <property type="component" value="Unassembled WGS sequence"/>
</dbReference>
<evidence type="ECO:0000256" key="1">
    <source>
        <dbReference type="SAM" id="MobiDB-lite"/>
    </source>
</evidence>
<proteinExistence type="predicted"/>
<reference evidence="3" key="1">
    <citation type="submission" date="2018-05" db="EMBL/GenBank/DDBJ databases">
        <title>Leptospira yasudae sp. nov. and Leptospira stimsonii sp. nov., two pathogenic species of the genus Leptospira isolated from environmental sources.</title>
        <authorList>
            <person name="Casanovas-Massana A."/>
            <person name="Hamond C."/>
            <person name="Santos L.A."/>
            <person name="Hacker K.P."/>
            <person name="Balassiano I."/>
            <person name="Medeiros M.A."/>
            <person name="Reis M.G."/>
            <person name="Ko A.I."/>
            <person name="Wunder E.A."/>
        </authorList>
    </citation>
    <scope>NUCLEOTIDE SEQUENCE [LARGE SCALE GENOMIC DNA]</scope>
    <source>
        <strain evidence="3">B21</strain>
    </source>
</reference>
<reference evidence="2 3" key="2">
    <citation type="journal article" date="2020" name="Int. J. Syst. Evol. Microbiol.">
        <title>Leptospira yasudae sp. nov. and Leptospira stimsonii sp. nov., two new species of the pathogenic group isolated from environmental sources.</title>
        <authorList>
            <person name="Casanovas-Massana A."/>
            <person name="Hamond C."/>
            <person name="Santos L.A."/>
            <person name="de Oliveira D."/>
            <person name="Hacker K.P."/>
            <person name="Balassiano I."/>
            <person name="Costa F."/>
            <person name="Medeiros M.A."/>
            <person name="Reis M.G."/>
            <person name="Ko A.I."/>
            <person name="Wunder E.A."/>
        </authorList>
    </citation>
    <scope>NUCLEOTIDE SEQUENCE [LARGE SCALE GENOMIC DNA]</scope>
    <source>
        <strain evidence="2 3">B21</strain>
    </source>
</reference>
<evidence type="ECO:0000313" key="3">
    <source>
        <dbReference type="Proteomes" id="UP000285569"/>
    </source>
</evidence>
<organism evidence="2 3">
    <name type="scientific">Leptospira yasudae</name>
    <dbReference type="NCBI Taxonomy" id="2202201"/>
    <lineage>
        <taxon>Bacteria</taxon>
        <taxon>Pseudomonadati</taxon>
        <taxon>Spirochaetota</taxon>
        <taxon>Spirochaetia</taxon>
        <taxon>Leptospirales</taxon>
        <taxon>Leptospiraceae</taxon>
        <taxon>Leptospira</taxon>
    </lineage>
</organism>
<comment type="caution">
    <text evidence="2">The sequence shown here is derived from an EMBL/GenBank/DDBJ whole genome shotgun (WGS) entry which is preliminary data.</text>
</comment>
<accession>A0ABX9M4C1</accession>
<feature type="compositionally biased region" description="Low complexity" evidence="1">
    <location>
        <begin position="194"/>
        <end position="206"/>
    </location>
</feature>
<dbReference type="RefSeq" id="WP_118955271.1">
    <property type="nucleotide sequence ID" value="NZ_QHCR01000003.1"/>
</dbReference>
<dbReference type="Gene3D" id="2.60.40.10">
    <property type="entry name" value="Immunoglobulins"/>
    <property type="match status" value="2"/>
</dbReference>
<feature type="region of interest" description="Disordered" evidence="1">
    <location>
        <begin position="194"/>
        <end position="213"/>
    </location>
</feature>
<keyword evidence="3" id="KW-1185">Reference proteome</keyword>
<dbReference type="InterPro" id="IPR013783">
    <property type="entry name" value="Ig-like_fold"/>
</dbReference>
<name>A0ABX9M4C1_9LEPT</name>
<evidence type="ECO:0000313" key="2">
    <source>
        <dbReference type="EMBL" id="RHX80559.1"/>
    </source>
</evidence>
<protein>
    <submittedName>
        <fullName evidence="2">CARDB domain protein</fullName>
    </submittedName>
</protein>
<gene>
    <name evidence="2" type="ORF">DLM77_06580</name>
</gene>